<dbReference type="NCBIfam" id="TIGR02593">
    <property type="entry name" value="CRISPR_cas5"/>
    <property type="match status" value="1"/>
</dbReference>
<keyword evidence="1" id="KW-0051">Antiviral defense</keyword>
<keyword evidence="3" id="KW-1185">Reference proteome</keyword>
<name>A0ABV2T1M3_9BACT</name>
<dbReference type="InterPro" id="IPR013422">
    <property type="entry name" value="CRISPR-assoc_prot_Cas5_N"/>
</dbReference>
<accession>A0ABV2T1M3</accession>
<protein>
    <submittedName>
        <fullName evidence="2">CRISPR-associated protein Cas5</fullName>
    </submittedName>
</protein>
<dbReference type="Proteomes" id="UP001549749">
    <property type="component" value="Unassembled WGS sequence"/>
</dbReference>
<dbReference type="RefSeq" id="WP_354659568.1">
    <property type="nucleotide sequence ID" value="NZ_JBEXAC010000001.1"/>
</dbReference>
<comment type="caution">
    <text evidence="2">The sequence shown here is derived from an EMBL/GenBank/DDBJ whole genome shotgun (WGS) entry which is preliminary data.</text>
</comment>
<reference evidence="2 3" key="1">
    <citation type="submission" date="2024-06" db="EMBL/GenBank/DDBJ databases">
        <title>Chitinophaga defluvii sp. nov., isolated from municipal sewage.</title>
        <authorList>
            <person name="Zhang L."/>
        </authorList>
    </citation>
    <scope>NUCLEOTIDE SEQUENCE [LARGE SCALE GENOMIC DNA]</scope>
    <source>
        <strain evidence="2 3">H8</strain>
    </source>
</reference>
<evidence type="ECO:0000313" key="3">
    <source>
        <dbReference type="Proteomes" id="UP001549749"/>
    </source>
</evidence>
<evidence type="ECO:0000313" key="2">
    <source>
        <dbReference type="EMBL" id="MET6996927.1"/>
    </source>
</evidence>
<dbReference type="InterPro" id="IPR021124">
    <property type="entry name" value="CRISPR-assoc_prot_Cas5"/>
</dbReference>
<dbReference type="Gene3D" id="3.30.70.2660">
    <property type="match status" value="1"/>
</dbReference>
<gene>
    <name evidence="2" type="primary">cas5</name>
    <name evidence="2" type="ORF">ABR189_06090</name>
</gene>
<proteinExistence type="predicted"/>
<dbReference type="EMBL" id="JBEXAC010000001">
    <property type="protein sequence ID" value="MET6996927.1"/>
    <property type="molecule type" value="Genomic_DNA"/>
</dbReference>
<dbReference type="Pfam" id="PF09704">
    <property type="entry name" value="Cas_Cas5d"/>
    <property type="match status" value="1"/>
</dbReference>
<sequence length="269" mass="30321">MEVLQIDVKGKMAHFRKYYANNTAMSFSIPPRTTIMGMLAAMLGLPKGSYHKAFASDQLRIGISLQSPVKKSFHRLNFLSIKSLGNLKTDIEKEKPFSSDFRGTGGNIQTPFEIVTGQHLQQDEICYRIFLSPHPSAITYFEQLKTCTLNRRSHFSLTLGIASFSAYISEAHLFNSEAVVTKRANAQQVVFNSAVVSDKISGLQFEKTSDSNFVEEELMPADFIDDNNRELSKMNRVLFAHNALPLQVIYTGEYYELGGHQTITFLENE</sequence>
<organism evidence="2 3">
    <name type="scientific">Chitinophaga defluvii</name>
    <dbReference type="NCBI Taxonomy" id="3163343"/>
    <lineage>
        <taxon>Bacteria</taxon>
        <taxon>Pseudomonadati</taxon>
        <taxon>Bacteroidota</taxon>
        <taxon>Chitinophagia</taxon>
        <taxon>Chitinophagales</taxon>
        <taxon>Chitinophagaceae</taxon>
        <taxon>Chitinophaga</taxon>
    </lineage>
</organism>
<evidence type="ECO:0000256" key="1">
    <source>
        <dbReference type="ARBA" id="ARBA00023118"/>
    </source>
</evidence>